<accession>A0ABV7A6L4</accession>
<feature type="domain" description="Regulatory protein YycH" evidence="1">
    <location>
        <begin position="4"/>
        <end position="423"/>
    </location>
</feature>
<organism evidence="2 3">
    <name type="scientific">Virgibacillus sediminis</name>
    <dbReference type="NCBI Taxonomy" id="202260"/>
    <lineage>
        <taxon>Bacteria</taxon>
        <taxon>Bacillati</taxon>
        <taxon>Bacillota</taxon>
        <taxon>Bacilli</taxon>
        <taxon>Bacillales</taxon>
        <taxon>Bacillaceae</taxon>
        <taxon>Virgibacillus</taxon>
    </lineage>
</organism>
<gene>
    <name evidence="2" type="ORF">ACFODW_10350</name>
</gene>
<evidence type="ECO:0000313" key="3">
    <source>
        <dbReference type="Proteomes" id="UP001595387"/>
    </source>
</evidence>
<dbReference type="Pfam" id="PF07435">
    <property type="entry name" value="YycH"/>
    <property type="match status" value="1"/>
</dbReference>
<dbReference type="RefSeq" id="WP_390306066.1">
    <property type="nucleotide sequence ID" value="NZ_JBHRRZ010000016.1"/>
</dbReference>
<dbReference type="Gene3D" id="3.30.310.160">
    <property type="entry name" value="YycH protein, domain 2"/>
    <property type="match status" value="1"/>
</dbReference>
<name>A0ABV7A6L4_9BACI</name>
<keyword evidence="3" id="KW-1185">Reference proteome</keyword>
<dbReference type="InterPro" id="IPR042274">
    <property type="entry name" value="YycH/YycI_2"/>
</dbReference>
<dbReference type="InterPro" id="IPR009996">
    <property type="entry name" value="YycH"/>
</dbReference>
<sequence length="433" mass="49844">MKLEAVKSLVLIVLIGFSLLLSFGLWRYQPSLDNLNNTSYIDEMDIGGVEETKSSLIEPKSIVFHTNGHYYVYEDPRDQEDLYDRMKTWELDDFYVADSNGKESQVFEIEVVFPEELPMEVLKSIFQFDKPDIQMPSWSFERIYLAFNQDTASVHLEIPSIDGRQKAHAVMNDPNVYENLWGKIASLNGLEEHVLFDEGREPIYLPDQPVSTREHSLAISRLDVNALVNALFQTPSVVRQTYDGGESYYNDGQRQMRVFQYGRNMEFYNPNSSNQESLPAMELLNRSISNINGHFGWTDDYRLARLNTGSNSVRYRMYYAGYPVFNSSGLSVIEQEWRDVGLHQYSRPLFTLDDSFAGDLVELPSGTEVISHLRGTDYNLGNIGDIQLGYRLTYEMHENNATAYLAPAWYMEYNGIWRELSFEDVPPLNEGGQ</sequence>
<evidence type="ECO:0000313" key="2">
    <source>
        <dbReference type="EMBL" id="MFC2948737.1"/>
    </source>
</evidence>
<dbReference type="EMBL" id="JBHRRZ010000016">
    <property type="protein sequence ID" value="MFC2948737.1"/>
    <property type="molecule type" value="Genomic_DNA"/>
</dbReference>
<evidence type="ECO:0000259" key="1">
    <source>
        <dbReference type="Pfam" id="PF07435"/>
    </source>
</evidence>
<reference evidence="3" key="1">
    <citation type="journal article" date="2019" name="Int. J. Syst. Evol. Microbiol.">
        <title>The Global Catalogue of Microorganisms (GCM) 10K type strain sequencing project: providing services to taxonomists for standard genome sequencing and annotation.</title>
        <authorList>
            <consortium name="The Broad Institute Genomics Platform"/>
            <consortium name="The Broad Institute Genome Sequencing Center for Infectious Disease"/>
            <person name="Wu L."/>
            <person name="Ma J."/>
        </authorList>
    </citation>
    <scope>NUCLEOTIDE SEQUENCE [LARGE SCALE GENOMIC DNA]</scope>
    <source>
        <strain evidence="3">KCTC 13193</strain>
    </source>
</reference>
<dbReference type="CDD" id="cd15787">
    <property type="entry name" value="YycH_N"/>
    <property type="match status" value="1"/>
</dbReference>
<dbReference type="Proteomes" id="UP001595387">
    <property type="component" value="Unassembled WGS sequence"/>
</dbReference>
<comment type="caution">
    <text evidence="2">The sequence shown here is derived from an EMBL/GenBank/DDBJ whole genome shotgun (WGS) entry which is preliminary data.</text>
</comment>
<proteinExistence type="predicted"/>
<protein>
    <submittedName>
        <fullName evidence="2">YycH family regulatory protein</fullName>
    </submittedName>
</protein>